<dbReference type="PROSITE" id="PS00211">
    <property type="entry name" value="ABC_TRANSPORTER_1"/>
    <property type="match status" value="1"/>
</dbReference>
<dbReference type="InterPro" id="IPR003593">
    <property type="entry name" value="AAA+_ATPase"/>
</dbReference>
<dbReference type="GO" id="GO:0016887">
    <property type="term" value="F:ATP hydrolysis activity"/>
    <property type="evidence" value="ECO:0007669"/>
    <property type="project" value="InterPro"/>
</dbReference>
<keyword evidence="6 14" id="KW-0067">ATP-binding</keyword>
<keyword evidence="10 11" id="KW-0472">Membrane</keyword>
<feature type="transmembrane region" description="Helical" evidence="11">
    <location>
        <begin position="71"/>
        <end position="98"/>
    </location>
</feature>
<evidence type="ECO:0000256" key="9">
    <source>
        <dbReference type="ARBA" id="ARBA00023055"/>
    </source>
</evidence>
<evidence type="ECO:0000256" key="8">
    <source>
        <dbReference type="ARBA" id="ARBA00022989"/>
    </source>
</evidence>
<evidence type="ECO:0000256" key="7">
    <source>
        <dbReference type="ARBA" id="ARBA00022967"/>
    </source>
</evidence>
<dbReference type="InterPro" id="IPR003439">
    <property type="entry name" value="ABC_transporter-like_ATP-bd"/>
</dbReference>
<dbReference type="InterPro" id="IPR011917">
    <property type="entry name" value="ABC_transpr_lipidA"/>
</dbReference>
<dbReference type="GO" id="GO:0005886">
    <property type="term" value="C:plasma membrane"/>
    <property type="evidence" value="ECO:0007669"/>
    <property type="project" value="UniProtKB-SubCell"/>
</dbReference>
<feature type="domain" description="ABC transmembrane type-1" evidence="13">
    <location>
        <begin position="36"/>
        <end position="316"/>
    </location>
</feature>
<evidence type="ECO:0000259" key="12">
    <source>
        <dbReference type="PROSITE" id="PS50893"/>
    </source>
</evidence>
<dbReference type="CDD" id="cd18552">
    <property type="entry name" value="ABC_6TM_MsbA_like"/>
    <property type="match status" value="1"/>
</dbReference>
<evidence type="ECO:0000259" key="13">
    <source>
        <dbReference type="PROSITE" id="PS50929"/>
    </source>
</evidence>
<feature type="domain" description="ABC transporter" evidence="12">
    <location>
        <begin position="348"/>
        <end position="584"/>
    </location>
</feature>
<dbReference type="Proteomes" id="UP000182598">
    <property type="component" value="Unassembled WGS sequence"/>
</dbReference>
<name>A0A0K6H1W4_9GAMM</name>
<gene>
    <name evidence="14" type="ORF">Ga0061064_1072</name>
</gene>
<keyword evidence="9" id="KW-0445">Lipid transport</keyword>
<proteinExistence type="predicted"/>
<organism evidence="14 15">
    <name type="scientific">Pseudidiomarina woesei</name>
    <dbReference type="NCBI Taxonomy" id="1381080"/>
    <lineage>
        <taxon>Bacteria</taxon>
        <taxon>Pseudomonadati</taxon>
        <taxon>Pseudomonadota</taxon>
        <taxon>Gammaproteobacteria</taxon>
        <taxon>Alteromonadales</taxon>
        <taxon>Idiomarinaceae</taxon>
        <taxon>Pseudidiomarina</taxon>
    </lineage>
</organism>
<comment type="subcellular location">
    <subcellularLocation>
        <location evidence="1">Cell membrane</location>
        <topology evidence="1">Multi-pass membrane protein</topology>
    </subcellularLocation>
</comment>
<reference evidence="15" key="1">
    <citation type="submission" date="2015-08" db="EMBL/GenBank/DDBJ databases">
        <authorList>
            <person name="Varghese N."/>
        </authorList>
    </citation>
    <scope>NUCLEOTIDE SEQUENCE [LARGE SCALE GENOMIC DNA]</scope>
    <source>
        <strain evidence="15">DSM 27808</strain>
    </source>
</reference>
<dbReference type="InterPro" id="IPR011527">
    <property type="entry name" value="ABC1_TM_dom"/>
</dbReference>
<evidence type="ECO:0000313" key="14">
    <source>
        <dbReference type="EMBL" id="CUA84978.1"/>
    </source>
</evidence>
<evidence type="ECO:0000256" key="1">
    <source>
        <dbReference type="ARBA" id="ARBA00004651"/>
    </source>
</evidence>
<dbReference type="OrthoDB" id="9782586at2"/>
<keyword evidence="3" id="KW-1003">Cell membrane</keyword>
<dbReference type="GO" id="GO:0015421">
    <property type="term" value="F:ABC-type oligopeptide transporter activity"/>
    <property type="evidence" value="ECO:0007669"/>
    <property type="project" value="TreeGrafter"/>
</dbReference>
<dbReference type="Gene3D" id="3.40.50.300">
    <property type="entry name" value="P-loop containing nucleotide triphosphate hydrolases"/>
    <property type="match status" value="1"/>
</dbReference>
<feature type="transmembrane region" description="Helical" evidence="11">
    <location>
        <begin position="31"/>
        <end position="51"/>
    </location>
</feature>
<dbReference type="NCBIfam" id="TIGR02203">
    <property type="entry name" value="MsbA_lipidA"/>
    <property type="match status" value="1"/>
</dbReference>
<evidence type="ECO:0000256" key="6">
    <source>
        <dbReference type="ARBA" id="ARBA00022840"/>
    </source>
</evidence>
<dbReference type="InterPro" id="IPR017871">
    <property type="entry name" value="ABC_transporter-like_CS"/>
</dbReference>
<dbReference type="SMART" id="SM00382">
    <property type="entry name" value="AAA"/>
    <property type="match status" value="1"/>
</dbReference>
<dbReference type="SUPFAM" id="SSF90123">
    <property type="entry name" value="ABC transporter transmembrane region"/>
    <property type="match status" value="1"/>
</dbReference>
<dbReference type="AlphaFoldDB" id="A0A0K6H1W4"/>
<evidence type="ECO:0000256" key="5">
    <source>
        <dbReference type="ARBA" id="ARBA00022741"/>
    </source>
</evidence>
<evidence type="ECO:0000256" key="3">
    <source>
        <dbReference type="ARBA" id="ARBA00022475"/>
    </source>
</evidence>
<evidence type="ECO:0000256" key="4">
    <source>
        <dbReference type="ARBA" id="ARBA00022692"/>
    </source>
</evidence>
<accession>A0A0K6H1W4</accession>
<dbReference type="PROSITE" id="PS50893">
    <property type="entry name" value="ABC_TRANSPORTER_2"/>
    <property type="match status" value="1"/>
</dbReference>
<dbReference type="GO" id="GO:0005524">
    <property type="term" value="F:ATP binding"/>
    <property type="evidence" value="ECO:0007669"/>
    <property type="project" value="UniProtKB-KW"/>
</dbReference>
<dbReference type="InterPro" id="IPR027417">
    <property type="entry name" value="P-loop_NTPase"/>
</dbReference>
<feature type="transmembrane region" description="Helical" evidence="11">
    <location>
        <begin position="175"/>
        <end position="192"/>
    </location>
</feature>
<feature type="transmembrane region" description="Helical" evidence="11">
    <location>
        <begin position="250"/>
        <end position="278"/>
    </location>
</feature>
<dbReference type="RefSeq" id="WP_055438734.1">
    <property type="nucleotide sequence ID" value="NZ_CYHB01000002.1"/>
</dbReference>
<evidence type="ECO:0000256" key="11">
    <source>
        <dbReference type="SAM" id="Phobius"/>
    </source>
</evidence>
<dbReference type="PROSITE" id="PS50929">
    <property type="entry name" value="ABC_TM1F"/>
    <property type="match status" value="1"/>
</dbReference>
<keyword evidence="15" id="KW-1185">Reference proteome</keyword>
<dbReference type="Pfam" id="PF00005">
    <property type="entry name" value="ABC_tran"/>
    <property type="match status" value="1"/>
</dbReference>
<feature type="transmembrane region" description="Helical" evidence="11">
    <location>
        <begin position="148"/>
        <end position="169"/>
    </location>
</feature>
<keyword evidence="8 11" id="KW-1133">Transmembrane helix</keyword>
<dbReference type="InterPro" id="IPR036640">
    <property type="entry name" value="ABC1_TM_sf"/>
</dbReference>
<evidence type="ECO:0000256" key="2">
    <source>
        <dbReference type="ARBA" id="ARBA00022448"/>
    </source>
</evidence>
<dbReference type="SUPFAM" id="SSF52540">
    <property type="entry name" value="P-loop containing nucleoside triphosphate hydrolases"/>
    <property type="match status" value="1"/>
</dbReference>
<evidence type="ECO:0000313" key="15">
    <source>
        <dbReference type="Proteomes" id="UP000182598"/>
    </source>
</evidence>
<dbReference type="PANTHER" id="PTHR43394:SF1">
    <property type="entry name" value="ATP-BINDING CASSETTE SUB-FAMILY B MEMBER 10, MITOCHONDRIAL"/>
    <property type="match status" value="1"/>
</dbReference>
<dbReference type="Pfam" id="PF00664">
    <property type="entry name" value="ABC_membrane"/>
    <property type="match status" value="1"/>
</dbReference>
<protein>
    <submittedName>
        <fullName evidence="14">Lipid A export permease/ATP-binding protein MsbA</fullName>
    </submittedName>
</protein>
<dbReference type="GO" id="GO:0034040">
    <property type="term" value="F:ATPase-coupled lipid transmembrane transporter activity"/>
    <property type="evidence" value="ECO:0007669"/>
    <property type="project" value="InterPro"/>
</dbReference>
<keyword evidence="5" id="KW-0547">Nucleotide-binding</keyword>
<dbReference type="FunFam" id="3.40.50.300:FF:000140">
    <property type="entry name" value="Lipid A export ATP-binding/permease protein MsbA"/>
    <property type="match status" value="1"/>
</dbReference>
<evidence type="ECO:0000256" key="10">
    <source>
        <dbReference type="ARBA" id="ARBA00023136"/>
    </source>
</evidence>
<keyword evidence="2" id="KW-0813">Transport</keyword>
<sequence>MSANIHPENLTDTLRKRIFRRLIGYIKPYKMAFICSVLAMVGYAAVDTFFFSQIETLIDEGLTEQDSTILVYGAIFVPLVFIARGTFNFISTYLLNWVGFRVVTTLRQELFDHMMKLPVSFHDRHSTGDLLSKITYTTQQVAEASSRAILILIREGAFVIGLLSLMFYISWQLSLVFLVVGPLIAKVVSVVSKRFRQVSRRIQTAMGTVTTTAEQMLNGHKVVVMYEGQKRESKRFRDINNMTRNQNMKLITAQTISTSVIQLIASFSLSMVLVLASYPEMLEQLSAGAFTTLLTSMIMLLRPLKQLTTVNSDFQRGIAAAQSIFEVLDEQAEPNAGSHKVERARGAIRFDDVLFTYDEAESPALDHVSFSVEPGKTLALVGRSGSGKSTISNLLTRFYAPQGGHIYLDDVDIYDYKLKCLRRQFALVSQHVTLFNDTIANNIAYGAHGEVTPERIREVAEQAFITEFTDNLPNGLNTMVGENGVMLSGGQRQRIAIARALLRDAPILILDEATSALDTESERHIQKALSRLQQNRTSIVIAHRLSTIENADEILVMEEGRVVERGNHQALLEQQGAYYQLYSLQFSGGDN</sequence>
<dbReference type="EMBL" id="CYHB01000002">
    <property type="protein sequence ID" value="CUA84978.1"/>
    <property type="molecule type" value="Genomic_DNA"/>
</dbReference>
<keyword evidence="7" id="KW-1278">Translocase</keyword>
<keyword evidence="4 11" id="KW-0812">Transmembrane</keyword>
<dbReference type="Gene3D" id="1.20.1560.10">
    <property type="entry name" value="ABC transporter type 1, transmembrane domain"/>
    <property type="match status" value="1"/>
</dbReference>
<dbReference type="PANTHER" id="PTHR43394">
    <property type="entry name" value="ATP-DEPENDENT PERMEASE MDL1, MITOCHONDRIAL"/>
    <property type="match status" value="1"/>
</dbReference>
<dbReference type="InterPro" id="IPR039421">
    <property type="entry name" value="Type_1_exporter"/>
</dbReference>